<name>A0A2P2PVM2_RHIMU</name>
<organism evidence="1">
    <name type="scientific">Rhizophora mucronata</name>
    <name type="common">Asiatic mangrove</name>
    <dbReference type="NCBI Taxonomy" id="61149"/>
    <lineage>
        <taxon>Eukaryota</taxon>
        <taxon>Viridiplantae</taxon>
        <taxon>Streptophyta</taxon>
        <taxon>Embryophyta</taxon>
        <taxon>Tracheophyta</taxon>
        <taxon>Spermatophyta</taxon>
        <taxon>Magnoliopsida</taxon>
        <taxon>eudicotyledons</taxon>
        <taxon>Gunneridae</taxon>
        <taxon>Pentapetalae</taxon>
        <taxon>rosids</taxon>
        <taxon>fabids</taxon>
        <taxon>Malpighiales</taxon>
        <taxon>Rhizophoraceae</taxon>
        <taxon>Rhizophora</taxon>
    </lineage>
</organism>
<reference evidence="1" key="1">
    <citation type="submission" date="2018-02" db="EMBL/GenBank/DDBJ databases">
        <title>Rhizophora mucronata_Transcriptome.</title>
        <authorList>
            <person name="Meera S.P."/>
            <person name="Sreeshan A."/>
            <person name="Augustine A."/>
        </authorList>
    </citation>
    <scope>NUCLEOTIDE SEQUENCE</scope>
    <source>
        <tissue evidence="1">Leaf</tissue>
    </source>
</reference>
<accession>A0A2P2PVM2</accession>
<proteinExistence type="predicted"/>
<dbReference type="AlphaFoldDB" id="A0A2P2PVM2"/>
<dbReference type="EMBL" id="GGEC01078307">
    <property type="protein sequence ID" value="MBX58791.1"/>
    <property type="molecule type" value="Transcribed_RNA"/>
</dbReference>
<sequence>MNFPPQGLQQVLDLSYHT</sequence>
<protein>
    <submittedName>
        <fullName evidence="1">Uncharacterized protein</fullName>
    </submittedName>
</protein>
<evidence type="ECO:0000313" key="1">
    <source>
        <dbReference type="EMBL" id="MBX58791.1"/>
    </source>
</evidence>